<organism evidence="2">
    <name type="scientific">Oryza barthii</name>
    <dbReference type="NCBI Taxonomy" id="65489"/>
    <lineage>
        <taxon>Eukaryota</taxon>
        <taxon>Viridiplantae</taxon>
        <taxon>Streptophyta</taxon>
        <taxon>Embryophyta</taxon>
        <taxon>Tracheophyta</taxon>
        <taxon>Spermatophyta</taxon>
        <taxon>Magnoliopsida</taxon>
        <taxon>Liliopsida</taxon>
        <taxon>Poales</taxon>
        <taxon>Poaceae</taxon>
        <taxon>BOP clade</taxon>
        <taxon>Oryzoideae</taxon>
        <taxon>Oryzeae</taxon>
        <taxon>Oryzinae</taxon>
        <taxon>Oryza</taxon>
    </lineage>
</organism>
<feature type="compositionally biased region" description="Polar residues" evidence="1">
    <location>
        <begin position="1"/>
        <end position="19"/>
    </location>
</feature>
<feature type="compositionally biased region" description="Basic and acidic residues" evidence="1">
    <location>
        <begin position="76"/>
        <end position="88"/>
    </location>
</feature>
<reference evidence="2" key="2">
    <citation type="submission" date="2015-03" db="UniProtKB">
        <authorList>
            <consortium name="EnsemblPlants"/>
        </authorList>
    </citation>
    <scope>IDENTIFICATION</scope>
</reference>
<feature type="compositionally biased region" description="Polar residues" evidence="1">
    <location>
        <begin position="680"/>
        <end position="692"/>
    </location>
</feature>
<name>A0A0D3EUM3_9ORYZ</name>
<dbReference type="PaxDb" id="65489-OBART01G32700.1"/>
<accession>A0A0D3EUM3</accession>
<dbReference type="eggNOG" id="ENOG502R5IQ">
    <property type="taxonomic scope" value="Eukaryota"/>
</dbReference>
<feature type="compositionally biased region" description="Polar residues" evidence="1">
    <location>
        <begin position="701"/>
        <end position="712"/>
    </location>
</feature>
<evidence type="ECO:0000313" key="3">
    <source>
        <dbReference type="Proteomes" id="UP000026960"/>
    </source>
</evidence>
<feature type="compositionally biased region" description="Basic and acidic residues" evidence="1">
    <location>
        <begin position="370"/>
        <end position="408"/>
    </location>
</feature>
<dbReference type="AlphaFoldDB" id="A0A0D3EUM3"/>
<evidence type="ECO:0000313" key="2">
    <source>
        <dbReference type="EnsemblPlants" id="OBART01G32700.1"/>
    </source>
</evidence>
<dbReference type="Proteomes" id="UP000026960">
    <property type="component" value="Chromosome 1"/>
</dbReference>
<sequence>MGNEMGNNNVTGQQVSEETAQGFDRTIEHLDGSPSLNSTNDKGKDGTKDLDKSKLLKDPVITNGGNEQMVSIKGDSFIKNKDLDDKNRGSLQDHSLTQDNDQSCHLPSTQDDEPLSNKEIETVTNLPETTASVSITIEDTTSNKDSSTLVEKIKLVQKTTERSEEINIGNSQSLLKENMEGPLEDEESGMRDDLIGEDKAEKLDQGQTAVSIIENLLMPMQGGSTSSTETITTDYLDADDSDIKEVVIENEPTGKGNSLYVRPADDTNLKTFKNDRARIPDEKEDISEISQRATVETGIGSCEVIDEGKKTHGLEDQNKDTCGALDIGEVVSKFQSSLTDTSATDAIELEKHELNKRGDDVAGEISDSLTRTEEHNAIERTHTEQERGAKDAAVKDPADNSDEEKKSDCTHDIVSLVEVNGKKFTGLDSFLSYQLSTVNEEKVQTEVREGLFRPSSPLQLIEDFHKRDLKVDSPHNNEETIISTYEVETTDIHDTLAVSQFDKPQQMLLEEPEVVKFENGSILSCMQLVEKSSKTDTFFPHGSKQEKDSASTTAIGLTSESNLEKVMVKVDFPAESNQKKIIADTDKANQEGYLLQIPASRRDASEETPLLKMVENTSSFSFSNEQHSKVVECIPMTSISMMQVKDDADEEYEKSPLLSPREQEGENFMVPNHSVRNKKPLQSLTTGESVCMQSPLKEQEVPNNSTMVSSPRSTRKQKPRSSIFASCMCCATAKN</sequence>
<dbReference type="HOGENOM" id="CLU_372317_0_0_1"/>
<feature type="compositionally biased region" description="Basic and acidic residues" evidence="1">
    <location>
        <begin position="41"/>
        <end position="57"/>
    </location>
</feature>
<reference evidence="2" key="1">
    <citation type="journal article" date="2009" name="Rice">
        <title>De Novo Next Generation Sequencing of Plant Genomes.</title>
        <authorList>
            <person name="Rounsley S."/>
            <person name="Marri P.R."/>
            <person name="Yu Y."/>
            <person name="He R."/>
            <person name="Sisneros N."/>
            <person name="Goicoechea J.L."/>
            <person name="Lee S.J."/>
            <person name="Angelova A."/>
            <person name="Kudrna D."/>
            <person name="Luo M."/>
            <person name="Affourtit J."/>
            <person name="Desany B."/>
            <person name="Knight J."/>
            <person name="Niazi F."/>
            <person name="Egholm M."/>
            <person name="Wing R.A."/>
        </authorList>
    </citation>
    <scope>NUCLEOTIDE SEQUENCE [LARGE SCALE GENOMIC DNA]</scope>
    <source>
        <strain evidence="2">cv. IRGC 105608</strain>
    </source>
</reference>
<feature type="compositionally biased region" description="Polar residues" evidence="1">
    <location>
        <begin position="89"/>
        <end position="109"/>
    </location>
</feature>
<dbReference type="Gramene" id="OBART01G32700.1">
    <property type="protein sequence ID" value="OBART01G32700.1"/>
    <property type="gene ID" value="OBART01G32700"/>
</dbReference>
<feature type="region of interest" description="Disordered" evidence="1">
    <location>
        <begin position="674"/>
        <end position="722"/>
    </location>
</feature>
<evidence type="ECO:0000256" key="1">
    <source>
        <dbReference type="SAM" id="MobiDB-lite"/>
    </source>
</evidence>
<protein>
    <submittedName>
        <fullName evidence="2">Uncharacterized protein</fullName>
    </submittedName>
</protein>
<feature type="region of interest" description="Disordered" evidence="1">
    <location>
        <begin position="1"/>
        <end position="119"/>
    </location>
</feature>
<dbReference type="EnsemblPlants" id="OBART01G32700.1">
    <property type="protein sequence ID" value="OBART01G32700.1"/>
    <property type="gene ID" value="OBART01G32700"/>
</dbReference>
<keyword evidence="3" id="KW-1185">Reference proteome</keyword>
<proteinExistence type="predicted"/>
<feature type="region of interest" description="Disordered" evidence="1">
    <location>
        <begin position="358"/>
        <end position="408"/>
    </location>
</feature>